<gene>
    <name evidence="2" type="ordered locus">PSMK_28570</name>
</gene>
<organism evidence="2 3">
    <name type="scientific">Phycisphaera mikurensis (strain NBRC 102666 / KCTC 22515 / FYK2301M01)</name>
    <dbReference type="NCBI Taxonomy" id="1142394"/>
    <lineage>
        <taxon>Bacteria</taxon>
        <taxon>Pseudomonadati</taxon>
        <taxon>Planctomycetota</taxon>
        <taxon>Phycisphaerae</taxon>
        <taxon>Phycisphaerales</taxon>
        <taxon>Phycisphaeraceae</taxon>
        <taxon>Phycisphaera</taxon>
    </lineage>
</organism>
<dbReference type="KEGG" id="phm:PSMK_28570"/>
<accession>I0IIC8</accession>
<dbReference type="RefSeq" id="WP_014438226.1">
    <property type="nucleotide sequence ID" value="NC_017080.1"/>
</dbReference>
<dbReference type="EMBL" id="AP012338">
    <property type="protein sequence ID" value="BAM05016.1"/>
    <property type="molecule type" value="Genomic_DNA"/>
</dbReference>
<evidence type="ECO:0000313" key="3">
    <source>
        <dbReference type="Proteomes" id="UP000007881"/>
    </source>
</evidence>
<name>I0IIC8_PHYMF</name>
<evidence type="ECO:0000313" key="2">
    <source>
        <dbReference type="EMBL" id="BAM05016.1"/>
    </source>
</evidence>
<evidence type="ECO:0000256" key="1">
    <source>
        <dbReference type="SAM" id="SignalP"/>
    </source>
</evidence>
<keyword evidence="3" id="KW-1185">Reference proteome</keyword>
<reference evidence="2 3" key="1">
    <citation type="submission" date="2012-02" db="EMBL/GenBank/DDBJ databases">
        <title>Complete genome sequence of Phycisphaera mikurensis NBRC 102666.</title>
        <authorList>
            <person name="Ankai A."/>
            <person name="Hosoyama A."/>
            <person name="Terui Y."/>
            <person name="Sekine M."/>
            <person name="Fukai R."/>
            <person name="Kato Y."/>
            <person name="Nakamura S."/>
            <person name="Yamada-Narita S."/>
            <person name="Kawakoshi A."/>
            <person name="Fukunaga Y."/>
            <person name="Yamazaki S."/>
            <person name="Fujita N."/>
        </authorList>
    </citation>
    <scope>NUCLEOTIDE SEQUENCE [LARGE SCALE GENOMIC DNA]</scope>
    <source>
        <strain evidence="3">NBRC 102666 / KCTC 22515 / FYK2301M01</strain>
    </source>
</reference>
<dbReference type="STRING" id="1142394.PSMK_28570"/>
<feature type="chain" id="PRO_5003629323" description="Lipoprotein" evidence="1">
    <location>
        <begin position="23"/>
        <end position="215"/>
    </location>
</feature>
<dbReference type="HOGENOM" id="CLU_1282236_0_0_0"/>
<dbReference type="AlphaFoldDB" id="I0IIC8"/>
<dbReference type="PROSITE" id="PS51257">
    <property type="entry name" value="PROKAR_LIPOPROTEIN"/>
    <property type="match status" value="1"/>
</dbReference>
<protein>
    <recommendedName>
        <fullName evidence="4">Lipoprotein</fullName>
    </recommendedName>
</protein>
<dbReference type="Proteomes" id="UP000007881">
    <property type="component" value="Chromosome"/>
</dbReference>
<evidence type="ECO:0008006" key="4">
    <source>
        <dbReference type="Google" id="ProtNLM"/>
    </source>
</evidence>
<keyword evidence="1" id="KW-0732">Signal</keyword>
<sequence length="215" mass="21840">MKLLRPLAAAAAIALVPLVAGSGCTTRYSTPSRALGTPVSVIPDWDAADRVLGARVSAGGYAIQRVRLIDAEGRALAPDAAVREGPELVGGVRVGGGIGSGLGSGYASDGFGVRTGVGVGRTLGGRVVPGDFVARFLDPPLGRQPWTLRVTTAGDPAVTTDVLLAEPKNRDAAGGSDRSAPLELKLVTGETRFFTARAGAGGARTYEPAPEPADR</sequence>
<feature type="signal peptide" evidence="1">
    <location>
        <begin position="1"/>
        <end position="22"/>
    </location>
</feature>
<proteinExistence type="predicted"/>